<proteinExistence type="predicted"/>
<feature type="non-terminal residue" evidence="1">
    <location>
        <position position="1"/>
    </location>
</feature>
<gene>
    <name evidence="1" type="ORF">TSPGSL018_21506</name>
</gene>
<accession>A0A061RZK1</accession>
<name>A0A061RZK1_9CHLO</name>
<organism evidence="1">
    <name type="scientific">Tetraselmis sp. GSL018</name>
    <dbReference type="NCBI Taxonomy" id="582737"/>
    <lineage>
        <taxon>Eukaryota</taxon>
        <taxon>Viridiplantae</taxon>
        <taxon>Chlorophyta</taxon>
        <taxon>core chlorophytes</taxon>
        <taxon>Chlorodendrophyceae</taxon>
        <taxon>Chlorodendrales</taxon>
        <taxon>Chlorodendraceae</taxon>
        <taxon>Tetraselmis</taxon>
    </lineage>
</organism>
<protein>
    <submittedName>
        <fullName evidence="1">Uncharacterized protein</fullName>
    </submittedName>
</protein>
<feature type="non-terminal residue" evidence="1">
    <location>
        <position position="74"/>
    </location>
</feature>
<sequence>DSQRLQSFYRCSNCSGQQTRLECQLLVYIKCLVPGPGTLSSVFDRRYNHERSWRKSSVGRQLIILERNQPCRPC</sequence>
<reference evidence="1" key="1">
    <citation type="submission" date="2014-05" db="EMBL/GenBank/DDBJ databases">
        <title>The transcriptome of the halophilic microalga Tetraselmis sp. GSL018 isolated from the Great Salt Lake, Utah.</title>
        <authorList>
            <person name="Jinkerson R.E."/>
            <person name="D'Adamo S."/>
            <person name="Posewitz M.C."/>
        </authorList>
    </citation>
    <scope>NUCLEOTIDE SEQUENCE</scope>
    <source>
        <strain evidence="1">GSL018</strain>
    </source>
</reference>
<dbReference type="EMBL" id="GBEZ01009611">
    <property type="protein sequence ID" value="JAC75986.1"/>
    <property type="molecule type" value="Transcribed_RNA"/>
</dbReference>
<dbReference type="AlphaFoldDB" id="A0A061RZK1"/>
<evidence type="ECO:0000313" key="1">
    <source>
        <dbReference type="EMBL" id="JAC75986.1"/>
    </source>
</evidence>